<keyword evidence="1" id="KW-0677">Repeat</keyword>
<comment type="caution">
    <text evidence="5">The sequence shown here is derived from an EMBL/GenBank/DDBJ whole genome shotgun (WGS) entry which is preliminary data.</text>
</comment>
<dbReference type="RefSeq" id="WP_125701123.1">
    <property type="nucleotide sequence ID" value="NZ_JBHTOM010000001.1"/>
</dbReference>
<feature type="signal peptide" evidence="2">
    <location>
        <begin position="1"/>
        <end position="29"/>
    </location>
</feature>
<feature type="domain" description="DUF5776" evidence="4">
    <location>
        <begin position="457"/>
        <end position="523"/>
    </location>
</feature>
<dbReference type="InterPro" id="IPR009459">
    <property type="entry name" value="MucBP_dom"/>
</dbReference>
<evidence type="ECO:0000313" key="6">
    <source>
        <dbReference type="Proteomes" id="UP001597195"/>
    </source>
</evidence>
<evidence type="ECO:0000259" key="3">
    <source>
        <dbReference type="Pfam" id="PF06458"/>
    </source>
</evidence>
<evidence type="ECO:0000256" key="1">
    <source>
        <dbReference type="ARBA" id="ARBA00022737"/>
    </source>
</evidence>
<sequence length="600" mass="65623">MTIKIRRLILTGLSLVLIGGVLSPTVVRAATTDSVATTSDPSNTDTAVTFDEIQLPYILITDSHGTTTKVPWYSEFKTQVNSREKILKSDENGNIFANELIKDEPTHPEASNDASTLINLAESGVTLNSGDKYADYLLSQGMYPGAKSSADITTAYETLAYAYTWLFASVARAHLHQTNYTTIDKDYTSNVLPTLLTEENIIGSNQVGMFKSIMSDENTFNGEISPLLRETVEFHLESLTVDQLAQLDPTASKDAETKLLQTPMTDLVTKQADGSLLADGLLTDSALPNAYVLKRAADQPATTATSQPVTVHYVDDQGNTLKPDKTLTGSLGDDYKTEPLSIDGYQLLNTTGDESGKFTSSDQAVTYTYHKVAADVVVKDSVVYATKKIGLYGSPTFTKKALKTTYAKKARMNRPMFKVIGTATSQNGVKRYKVTDLNGKGATGYITANAKFVAPLYYTKNRTEVTVINPGGLNAYTKKSLTGKKTHYKQGQVLKVKKIVSHNLTTRFVLNNGKYISTNKKLVTAGKYTMPKRVQAKTAINRYGTANLTKKNQHFAKMTTFTVTGWAYSNANNFHKGDTLRYKVAGGYITANANLVKELK</sequence>
<feature type="domain" description="MucBP" evidence="3">
    <location>
        <begin position="308"/>
        <end position="369"/>
    </location>
</feature>
<evidence type="ECO:0000313" key="5">
    <source>
        <dbReference type="EMBL" id="MFD1548225.1"/>
    </source>
</evidence>
<dbReference type="Proteomes" id="UP001597195">
    <property type="component" value="Unassembled WGS sequence"/>
</dbReference>
<name>A0ABW4GZK9_9LACO</name>
<dbReference type="Pfam" id="PF19087">
    <property type="entry name" value="DUF5776"/>
    <property type="match status" value="2"/>
</dbReference>
<evidence type="ECO:0000256" key="2">
    <source>
        <dbReference type="SAM" id="SignalP"/>
    </source>
</evidence>
<keyword evidence="2" id="KW-0732">Signal</keyword>
<dbReference type="InterPro" id="IPR044081">
    <property type="entry name" value="DUF5776"/>
</dbReference>
<reference evidence="6" key="1">
    <citation type="journal article" date="2019" name="Int. J. Syst. Evol. Microbiol.">
        <title>The Global Catalogue of Microorganisms (GCM) 10K type strain sequencing project: providing services to taxonomists for standard genome sequencing and annotation.</title>
        <authorList>
            <consortium name="The Broad Institute Genomics Platform"/>
            <consortium name="The Broad Institute Genome Sequencing Center for Infectious Disease"/>
            <person name="Wu L."/>
            <person name="Ma J."/>
        </authorList>
    </citation>
    <scope>NUCLEOTIDE SEQUENCE [LARGE SCALE GENOMIC DNA]</scope>
    <source>
        <strain evidence="6">CCM 8906</strain>
    </source>
</reference>
<dbReference type="EMBL" id="JBHTOM010000001">
    <property type="protein sequence ID" value="MFD1548225.1"/>
    <property type="molecule type" value="Genomic_DNA"/>
</dbReference>
<protein>
    <submittedName>
        <fullName evidence="5">DUF5776 domain-containing protein</fullName>
    </submittedName>
</protein>
<accession>A0ABW4GZK9</accession>
<dbReference type="Gene3D" id="3.10.20.320">
    <property type="entry name" value="Putative peptidoglycan bound protein (lpxtg motif)"/>
    <property type="match status" value="1"/>
</dbReference>
<feature type="chain" id="PRO_5045772479" evidence="2">
    <location>
        <begin position="30"/>
        <end position="600"/>
    </location>
</feature>
<organism evidence="5 6">
    <name type="scientific">Levilactobacillus fuyuanensis</name>
    <dbReference type="NCBI Taxonomy" id="2486022"/>
    <lineage>
        <taxon>Bacteria</taxon>
        <taxon>Bacillati</taxon>
        <taxon>Bacillota</taxon>
        <taxon>Bacilli</taxon>
        <taxon>Lactobacillales</taxon>
        <taxon>Lactobacillaceae</taxon>
        <taxon>Levilactobacillus</taxon>
    </lineage>
</organism>
<keyword evidence="6" id="KW-1185">Reference proteome</keyword>
<proteinExistence type="predicted"/>
<evidence type="ECO:0000259" key="4">
    <source>
        <dbReference type="Pfam" id="PF19087"/>
    </source>
</evidence>
<dbReference type="Pfam" id="PF06458">
    <property type="entry name" value="MucBP"/>
    <property type="match status" value="1"/>
</dbReference>
<gene>
    <name evidence="5" type="ORF">ACFQ5T_00790</name>
</gene>
<feature type="domain" description="DUF5776" evidence="4">
    <location>
        <begin position="529"/>
        <end position="596"/>
    </location>
</feature>